<name>A0A0F9A7V3_9ZZZZ</name>
<dbReference type="Gene3D" id="2.30.40.10">
    <property type="entry name" value="Urease, subunit C, domain 1"/>
    <property type="match status" value="1"/>
</dbReference>
<feature type="non-terminal residue" evidence="1">
    <location>
        <position position="103"/>
    </location>
</feature>
<dbReference type="EMBL" id="LAZR01059219">
    <property type="protein sequence ID" value="KKK68261.1"/>
    <property type="molecule type" value="Genomic_DNA"/>
</dbReference>
<dbReference type="SUPFAM" id="SSF51338">
    <property type="entry name" value="Composite domain of metallo-dependent hydrolases"/>
    <property type="match status" value="1"/>
</dbReference>
<dbReference type="InterPro" id="IPR011059">
    <property type="entry name" value="Metal-dep_hydrolase_composite"/>
</dbReference>
<reference evidence="1" key="1">
    <citation type="journal article" date="2015" name="Nature">
        <title>Complex archaea that bridge the gap between prokaryotes and eukaryotes.</title>
        <authorList>
            <person name="Spang A."/>
            <person name="Saw J.H."/>
            <person name="Jorgensen S.L."/>
            <person name="Zaremba-Niedzwiedzka K."/>
            <person name="Martijn J."/>
            <person name="Lind A.E."/>
            <person name="van Eijk R."/>
            <person name="Schleper C."/>
            <person name="Guy L."/>
            <person name="Ettema T.J."/>
        </authorList>
    </citation>
    <scope>NUCLEOTIDE SEQUENCE</scope>
</reference>
<gene>
    <name evidence="1" type="ORF">LCGC14_2945830</name>
</gene>
<dbReference type="Gene3D" id="3.20.20.140">
    <property type="entry name" value="Metal-dependent hydrolases"/>
    <property type="match status" value="1"/>
</dbReference>
<comment type="caution">
    <text evidence="1">The sequence shown here is derived from an EMBL/GenBank/DDBJ whole genome shotgun (WGS) entry which is preliminary data.</text>
</comment>
<evidence type="ECO:0008006" key="2">
    <source>
        <dbReference type="Google" id="ProtNLM"/>
    </source>
</evidence>
<organism evidence="1">
    <name type="scientific">marine sediment metagenome</name>
    <dbReference type="NCBI Taxonomy" id="412755"/>
    <lineage>
        <taxon>unclassified sequences</taxon>
        <taxon>metagenomes</taxon>
        <taxon>ecological metagenomes</taxon>
    </lineage>
</organism>
<protein>
    <recommendedName>
        <fullName evidence="2">Amidohydrolase-related domain-containing protein</fullName>
    </recommendedName>
</protein>
<sequence>MAIRLSDLTLVNVITGELQPNADVFVEGTRFTAIKPNGKPVEWHEPHAPEIIPCGGLYAIPGLIDAHVHLFEMHEGRDAGTLVRDDIESGVERAVRNIQVALA</sequence>
<evidence type="ECO:0000313" key="1">
    <source>
        <dbReference type="EMBL" id="KKK68261.1"/>
    </source>
</evidence>
<dbReference type="AlphaFoldDB" id="A0A0F9A7V3"/>
<proteinExistence type="predicted"/>
<dbReference type="GO" id="GO:0016810">
    <property type="term" value="F:hydrolase activity, acting on carbon-nitrogen (but not peptide) bonds"/>
    <property type="evidence" value="ECO:0007669"/>
    <property type="project" value="InterPro"/>
</dbReference>
<accession>A0A0F9A7V3</accession>